<dbReference type="Proteomes" id="UP000026961">
    <property type="component" value="Chromosome 3"/>
</dbReference>
<dbReference type="PANTHER" id="PTHR23326">
    <property type="entry name" value="CCR4 NOT-RELATED"/>
    <property type="match status" value="1"/>
</dbReference>
<evidence type="ECO:0000313" key="5">
    <source>
        <dbReference type="EnsemblPlants" id="OGLUM03G28520.1"/>
    </source>
</evidence>
<dbReference type="Gene3D" id="2.30.30.1020">
    <property type="entry name" value="CCR4-NOT complex subunit 2/3/5, C-terminal domain"/>
    <property type="match status" value="1"/>
</dbReference>
<dbReference type="Pfam" id="PF04153">
    <property type="entry name" value="NOT2_3_5_C"/>
    <property type="match status" value="1"/>
</dbReference>
<protein>
    <recommendedName>
        <fullName evidence="4">NOT2/NOT3/NOT5 C-terminal domain-containing protein</fullName>
    </recommendedName>
</protein>
<reference evidence="5" key="2">
    <citation type="submission" date="2018-05" db="EMBL/GenBank/DDBJ databases">
        <title>OgluRS3 (Oryza glumaepatula Reference Sequence Version 3).</title>
        <authorList>
            <person name="Zhang J."/>
            <person name="Kudrna D."/>
            <person name="Lee S."/>
            <person name="Talag J."/>
            <person name="Welchert J."/>
            <person name="Wing R.A."/>
        </authorList>
    </citation>
    <scope>NUCLEOTIDE SEQUENCE [LARGE SCALE GENOMIC DNA]</scope>
</reference>
<keyword evidence="6" id="KW-1185">Reference proteome</keyword>
<evidence type="ECO:0000256" key="2">
    <source>
        <dbReference type="ARBA" id="ARBA00023015"/>
    </source>
</evidence>
<organism evidence="5">
    <name type="scientific">Oryza glumipatula</name>
    <dbReference type="NCBI Taxonomy" id="40148"/>
    <lineage>
        <taxon>Eukaryota</taxon>
        <taxon>Viridiplantae</taxon>
        <taxon>Streptophyta</taxon>
        <taxon>Embryophyta</taxon>
        <taxon>Tracheophyta</taxon>
        <taxon>Spermatophyta</taxon>
        <taxon>Magnoliopsida</taxon>
        <taxon>Liliopsida</taxon>
        <taxon>Poales</taxon>
        <taxon>Poaceae</taxon>
        <taxon>BOP clade</taxon>
        <taxon>Oryzoideae</taxon>
        <taxon>Oryzeae</taxon>
        <taxon>Oryzinae</taxon>
        <taxon>Oryza</taxon>
    </lineage>
</organism>
<dbReference type="EnsemblPlants" id="OGLUM03G28520.1">
    <property type="protein sequence ID" value="OGLUM03G28520.1"/>
    <property type="gene ID" value="OGLUM03G28520"/>
</dbReference>
<accession>A0A0D9ZB65</accession>
<keyword evidence="3" id="KW-0804">Transcription</keyword>
<keyword evidence="2" id="KW-0805">Transcription regulation</keyword>
<dbReference type="AlphaFoldDB" id="A0A0D9ZB65"/>
<dbReference type="Gramene" id="OGLUM03G28520.1">
    <property type="protein sequence ID" value="OGLUM03G28520.1"/>
    <property type="gene ID" value="OGLUM03G28520"/>
</dbReference>
<sequence length="79" mass="9212">MLEAAYHRLPQPKDSKRVKNYILKHPAVTPASFPQIQAPVVSNPAFWERMGGDSLSTNTYQQFLSARELKKQSWRFHRK</sequence>
<dbReference type="STRING" id="40148.A0A0D9ZB65"/>
<dbReference type="GO" id="GO:0006355">
    <property type="term" value="P:regulation of DNA-templated transcription"/>
    <property type="evidence" value="ECO:0007669"/>
    <property type="project" value="InterPro"/>
</dbReference>
<dbReference type="InterPro" id="IPR038635">
    <property type="entry name" value="CCR4-NOT_su2/3/5_C_sf"/>
</dbReference>
<feature type="domain" description="NOT2/NOT3/NOT5 C-terminal" evidence="4">
    <location>
        <begin position="7"/>
        <end position="79"/>
    </location>
</feature>
<name>A0A0D9ZB65_9ORYZ</name>
<evidence type="ECO:0000256" key="3">
    <source>
        <dbReference type="ARBA" id="ARBA00023163"/>
    </source>
</evidence>
<reference evidence="5" key="1">
    <citation type="submission" date="2015-04" db="UniProtKB">
        <authorList>
            <consortium name="EnsemblPlants"/>
        </authorList>
    </citation>
    <scope>IDENTIFICATION</scope>
</reference>
<comment type="similarity">
    <text evidence="1">Belongs to the CNOT2/3/5 family.</text>
</comment>
<evidence type="ECO:0000259" key="4">
    <source>
        <dbReference type="Pfam" id="PF04153"/>
    </source>
</evidence>
<dbReference type="eggNOG" id="KOG2150">
    <property type="taxonomic scope" value="Eukaryota"/>
</dbReference>
<dbReference type="InterPro" id="IPR040168">
    <property type="entry name" value="Not2/3/5"/>
</dbReference>
<dbReference type="GO" id="GO:0030015">
    <property type="term" value="C:CCR4-NOT core complex"/>
    <property type="evidence" value="ECO:0007669"/>
    <property type="project" value="InterPro"/>
</dbReference>
<proteinExistence type="inferred from homology"/>
<dbReference type="HOGENOM" id="CLU_2609926_0_0_1"/>
<evidence type="ECO:0000256" key="1">
    <source>
        <dbReference type="ARBA" id="ARBA00007682"/>
    </source>
</evidence>
<dbReference type="InterPro" id="IPR007282">
    <property type="entry name" value="NOT2/3/5_C"/>
</dbReference>
<evidence type="ECO:0000313" key="6">
    <source>
        <dbReference type="Proteomes" id="UP000026961"/>
    </source>
</evidence>